<dbReference type="Pfam" id="PF00005">
    <property type="entry name" value="ABC_tran"/>
    <property type="match status" value="1"/>
</dbReference>
<dbReference type="GO" id="GO:0005524">
    <property type="term" value="F:ATP binding"/>
    <property type="evidence" value="ECO:0007669"/>
    <property type="project" value="UniProtKB-KW"/>
</dbReference>
<evidence type="ECO:0000259" key="5">
    <source>
        <dbReference type="PROSITE" id="PS50893"/>
    </source>
</evidence>
<dbReference type="InterPro" id="IPR017871">
    <property type="entry name" value="ABC_transporter-like_CS"/>
</dbReference>
<dbReference type="AlphaFoldDB" id="A0A0P1I202"/>
<keyword evidence="7" id="KW-1185">Reference proteome</keyword>
<dbReference type="EC" id="3.6.3.-" evidence="6"/>
<dbReference type="GeneID" id="83879529"/>
<dbReference type="SMART" id="SM00382">
    <property type="entry name" value="AAA"/>
    <property type="match status" value="1"/>
</dbReference>
<name>A0A0P1I202_9RHOB</name>
<keyword evidence="6" id="KW-0378">Hydrolase</keyword>
<dbReference type="SUPFAM" id="SSF52540">
    <property type="entry name" value="P-loop containing nucleoside triphosphate hydrolases"/>
    <property type="match status" value="1"/>
</dbReference>
<dbReference type="CDD" id="cd03225">
    <property type="entry name" value="ABC_cobalt_CbiO_domain1"/>
    <property type="match status" value="1"/>
</dbReference>
<dbReference type="PROSITE" id="PS00211">
    <property type="entry name" value="ABC_TRANSPORTER_1"/>
    <property type="match status" value="1"/>
</dbReference>
<dbReference type="STRING" id="1715693.PH7735_00444"/>
<dbReference type="Gene3D" id="3.40.50.300">
    <property type="entry name" value="P-loop containing nucleotide triphosphate hydrolases"/>
    <property type="match status" value="1"/>
</dbReference>
<dbReference type="GO" id="GO:0016887">
    <property type="term" value="F:ATP hydrolysis activity"/>
    <property type="evidence" value="ECO:0007669"/>
    <property type="project" value="InterPro"/>
</dbReference>
<dbReference type="Proteomes" id="UP000051870">
    <property type="component" value="Unassembled WGS sequence"/>
</dbReference>
<dbReference type="GO" id="GO:0043190">
    <property type="term" value="C:ATP-binding cassette (ABC) transporter complex"/>
    <property type="evidence" value="ECO:0007669"/>
    <property type="project" value="TreeGrafter"/>
</dbReference>
<evidence type="ECO:0000256" key="4">
    <source>
        <dbReference type="ARBA" id="ARBA00022840"/>
    </source>
</evidence>
<organism evidence="6 7">
    <name type="scientific">Shimia thalassica</name>
    <dbReference type="NCBI Taxonomy" id="1715693"/>
    <lineage>
        <taxon>Bacteria</taxon>
        <taxon>Pseudomonadati</taxon>
        <taxon>Pseudomonadota</taxon>
        <taxon>Alphaproteobacteria</taxon>
        <taxon>Rhodobacterales</taxon>
        <taxon>Roseobacteraceae</taxon>
    </lineage>
</organism>
<dbReference type="InterPro" id="IPR050095">
    <property type="entry name" value="ECF_ABC_transporter_ATP-bd"/>
</dbReference>
<dbReference type="InterPro" id="IPR015856">
    <property type="entry name" value="ABC_transpr_CbiO/EcfA_su"/>
</dbReference>
<dbReference type="GO" id="GO:0042626">
    <property type="term" value="F:ATPase-coupled transmembrane transporter activity"/>
    <property type="evidence" value="ECO:0007669"/>
    <property type="project" value="TreeGrafter"/>
</dbReference>
<protein>
    <submittedName>
        <fullName evidence="6">Biotin transport ATP-binding protein BioM</fullName>
        <ecNumber evidence="6">3.6.3.-</ecNumber>
    </submittedName>
</protein>
<dbReference type="PANTHER" id="PTHR43553">
    <property type="entry name" value="HEAVY METAL TRANSPORTER"/>
    <property type="match status" value="1"/>
</dbReference>
<proteinExistence type="inferred from homology"/>
<reference evidence="7" key="1">
    <citation type="submission" date="2015-09" db="EMBL/GenBank/DDBJ databases">
        <authorList>
            <person name="Rodrigo-Torres Lidia"/>
            <person name="Arahal R.David."/>
        </authorList>
    </citation>
    <scope>NUCLEOTIDE SEQUENCE [LARGE SCALE GENOMIC DNA]</scope>
    <source>
        <strain evidence="7">CECT 7735</strain>
    </source>
</reference>
<dbReference type="EMBL" id="CYTW01000001">
    <property type="protein sequence ID" value="CUJ85057.1"/>
    <property type="molecule type" value="Genomic_DNA"/>
</dbReference>
<evidence type="ECO:0000256" key="1">
    <source>
        <dbReference type="ARBA" id="ARBA00005417"/>
    </source>
</evidence>
<dbReference type="PANTHER" id="PTHR43553:SF24">
    <property type="entry name" value="ENERGY-COUPLING FACTOR TRANSPORTER ATP-BINDING PROTEIN ECFA1"/>
    <property type="match status" value="1"/>
</dbReference>
<dbReference type="PROSITE" id="PS50893">
    <property type="entry name" value="ABC_TRANSPORTER_2"/>
    <property type="match status" value="1"/>
</dbReference>
<evidence type="ECO:0000313" key="6">
    <source>
        <dbReference type="EMBL" id="CUJ85057.1"/>
    </source>
</evidence>
<dbReference type="InterPro" id="IPR003439">
    <property type="entry name" value="ABC_transporter-like_ATP-bd"/>
</dbReference>
<sequence>MINIHNVSLSYADRTVLRDVSLSLTERRIAVIGANGSGKSSFARMLNGLVLPTEGEVEIDGLNTRTHGKDIRQKVGFVFQNPDNQIVFPVVEEDLAFGMKNLGFSKEKIAQKTDEILTRYDMRDLREHPAHLLSGGQKQLLAISGVLVMEPSYIIMDEPTTLLDLRNKRRVSEAIMALEQTVILISHDLDLLHDFDRVIVFDEGRVVEDNIPSVAVPAYVKRMT</sequence>
<dbReference type="InterPro" id="IPR027417">
    <property type="entry name" value="P-loop_NTPase"/>
</dbReference>
<keyword evidence="4 6" id="KW-0067">ATP-binding</keyword>
<accession>A0A0P1I202</accession>
<dbReference type="InterPro" id="IPR003593">
    <property type="entry name" value="AAA+_ATPase"/>
</dbReference>
<keyword evidence="3" id="KW-0547">Nucleotide-binding</keyword>
<feature type="domain" description="ABC transporter" evidence="5">
    <location>
        <begin position="2"/>
        <end position="220"/>
    </location>
</feature>
<dbReference type="RefSeq" id="WP_058309687.1">
    <property type="nucleotide sequence ID" value="NZ_CYTW01000001.1"/>
</dbReference>
<evidence type="ECO:0000256" key="2">
    <source>
        <dbReference type="ARBA" id="ARBA00022448"/>
    </source>
</evidence>
<evidence type="ECO:0000256" key="3">
    <source>
        <dbReference type="ARBA" id="ARBA00022741"/>
    </source>
</evidence>
<evidence type="ECO:0000313" key="7">
    <source>
        <dbReference type="Proteomes" id="UP000051870"/>
    </source>
</evidence>
<gene>
    <name evidence="6" type="primary">bioM</name>
    <name evidence="6" type="ORF">PH7735_00444</name>
</gene>
<comment type="similarity">
    <text evidence="1">Belongs to the ABC transporter superfamily.</text>
</comment>
<keyword evidence="2" id="KW-0813">Transport</keyword>